<dbReference type="EMBL" id="JAFMPY010000031">
    <property type="protein sequence ID" value="MBO0906069.1"/>
    <property type="molecule type" value="Genomic_DNA"/>
</dbReference>
<sequence length="374" mass="39204">MTTIDRPLEMLRPAMLRFGAGQVSTLADWLRDEGCRRAFVVSDAFNAARIDVLALTEPGIFGTVKPEPDVPNLEAAVAAARAFGPDVVIGFGGGSAMDLAKLVAVLLGSDRRIEDIVGPGRAPRRNLRLVQVPTTAGTGSEVGTRALVTDPSSRNKLAVESRHMLADLAIVDPGLTISVPPAVTAATGVDAMAHCVEAFTSRRSHPIVDAYALQGIDLVGRYLARAVQDGSDIEARAGLSLASFYGGVCLGPVNTTAGHAISYPLGTRHDIAHGVANALIFPHALAANASSVPDKTAAIGRSLGFDARDEAATLEGAFAFCQGLGLDMRLAAHGVPRDDLAAMAAEAHKIRRLLDHNPKQLAEADILRIYEAAF</sequence>
<dbReference type="InterPro" id="IPR056798">
    <property type="entry name" value="ADH_Fe_C"/>
</dbReference>
<comment type="similarity">
    <text evidence="2">Belongs to the iron-containing alcohol dehydrogenase family.</text>
</comment>
<evidence type="ECO:0000259" key="5">
    <source>
        <dbReference type="Pfam" id="PF00465"/>
    </source>
</evidence>
<dbReference type="InterPro" id="IPR039697">
    <property type="entry name" value="Alcohol_dehydrogenase_Fe"/>
</dbReference>
<evidence type="ECO:0000313" key="8">
    <source>
        <dbReference type="Proteomes" id="UP000664288"/>
    </source>
</evidence>
<comment type="caution">
    <text evidence="7">The sequence shown here is derived from an EMBL/GenBank/DDBJ whole genome shotgun (WGS) entry which is preliminary data.</text>
</comment>
<dbReference type="InterPro" id="IPR001670">
    <property type="entry name" value="ADH_Fe/GldA"/>
</dbReference>
<feature type="domain" description="Fe-containing alcohol dehydrogenase-like C-terminal" evidence="6">
    <location>
        <begin position="184"/>
        <end position="374"/>
    </location>
</feature>
<reference evidence="7 8" key="1">
    <citation type="submission" date="2021-03" db="EMBL/GenBank/DDBJ databases">
        <title>Whole genome sequence of Jiella sp. MQZ13P-4.</title>
        <authorList>
            <person name="Tuo L."/>
        </authorList>
    </citation>
    <scope>NUCLEOTIDE SEQUENCE [LARGE SCALE GENOMIC DNA]</scope>
    <source>
        <strain evidence="7 8">MQZ13P-4</strain>
    </source>
</reference>
<dbReference type="PROSITE" id="PS00913">
    <property type="entry name" value="ADH_IRON_1"/>
    <property type="match status" value="1"/>
</dbReference>
<keyword evidence="4" id="KW-0520">NAD</keyword>
<dbReference type="InterPro" id="IPR018211">
    <property type="entry name" value="ADH_Fe_CS"/>
</dbReference>
<dbReference type="CDD" id="cd08551">
    <property type="entry name" value="Fe-ADH"/>
    <property type="match status" value="1"/>
</dbReference>
<dbReference type="Gene3D" id="1.20.1090.10">
    <property type="entry name" value="Dehydroquinate synthase-like - alpha domain"/>
    <property type="match status" value="1"/>
</dbReference>
<dbReference type="Pfam" id="PF00465">
    <property type="entry name" value="Fe-ADH"/>
    <property type="match status" value="1"/>
</dbReference>
<dbReference type="PANTHER" id="PTHR11496:SF102">
    <property type="entry name" value="ALCOHOL DEHYDROGENASE 4"/>
    <property type="match status" value="1"/>
</dbReference>
<evidence type="ECO:0000259" key="6">
    <source>
        <dbReference type="Pfam" id="PF25137"/>
    </source>
</evidence>
<evidence type="ECO:0000256" key="2">
    <source>
        <dbReference type="ARBA" id="ARBA00007358"/>
    </source>
</evidence>
<comment type="cofactor">
    <cofactor evidence="1">
        <name>Fe cation</name>
        <dbReference type="ChEBI" id="CHEBI:24875"/>
    </cofactor>
</comment>
<dbReference type="Proteomes" id="UP000664288">
    <property type="component" value="Unassembled WGS sequence"/>
</dbReference>
<proteinExistence type="inferred from homology"/>
<keyword evidence="8" id="KW-1185">Reference proteome</keyword>
<dbReference type="Gene3D" id="3.40.50.1970">
    <property type="match status" value="1"/>
</dbReference>
<evidence type="ECO:0000256" key="3">
    <source>
        <dbReference type="ARBA" id="ARBA00023002"/>
    </source>
</evidence>
<dbReference type="Pfam" id="PF25137">
    <property type="entry name" value="ADH_Fe_C"/>
    <property type="match status" value="1"/>
</dbReference>
<evidence type="ECO:0000313" key="7">
    <source>
        <dbReference type="EMBL" id="MBO0906069.1"/>
    </source>
</evidence>
<keyword evidence="3" id="KW-0560">Oxidoreductase</keyword>
<dbReference type="RefSeq" id="WP_207352703.1">
    <property type="nucleotide sequence ID" value="NZ_JAFMPY010000031.1"/>
</dbReference>
<name>A0ABS3J8S1_9HYPH</name>
<evidence type="ECO:0000256" key="1">
    <source>
        <dbReference type="ARBA" id="ARBA00001962"/>
    </source>
</evidence>
<organism evidence="7 8">
    <name type="scientific">Jiella sonneratiae</name>
    <dbReference type="NCBI Taxonomy" id="2816856"/>
    <lineage>
        <taxon>Bacteria</taxon>
        <taxon>Pseudomonadati</taxon>
        <taxon>Pseudomonadota</taxon>
        <taxon>Alphaproteobacteria</taxon>
        <taxon>Hyphomicrobiales</taxon>
        <taxon>Aurantimonadaceae</taxon>
        <taxon>Jiella</taxon>
    </lineage>
</organism>
<dbReference type="PANTHER" id="PTHR11496">
    <property type="entry name" value="ALCOHOL DEHYDROGENASE"/>
    <property type="match status" value="1"/>
</dbReference>
<protein>
    <submittedName>
        <fullName evidence="7">Iron-containing alcohol dehydrogenase</fullName>
    </submittedName>
</protein>
<evidence type="ECO:0000256" key="4">
    <source>
        <dbReference type="ARBA" id="ARBA00023027"/>
    </source>
</evidence>
<gene>
    <name evidence="7" type="ORF">J1C47_20670</name>
</gene>
<accession>A0ABS3J8S1</accession>
<feature type="domain" description="Alcohol dehydrogenase iron-type/glycerol dehydrogenase GldA" evidence="5">
    <location>
        <begin position="13"/>
        <end position="173"/>
    </location>
</feature>
<dbReference type="SUPFAM" id="SSF56796">
    <property type="entry name" value="Dehydroquinate synthase-like"/>
    <property type="match status" value="1"/>
</dbReference>